<dbReference type="Proteomes" id="UP000324222">
    <property type="component" value="Unassembled WGS sequence"/>
</dbReference>
<sequence length="67" mass="7567">MRCKIVVTVHTLEPTHSKRQRRNSHLETNKGQPTNSLAANTPHHTPTSSQAWPPTHPTTHPTRSLEE</sequence>
<name>A0A5B7KDP4_PORTR</name>
<protein>
    <submittedName>
        <fullName evidence="2">Uncharacterized protein</fullName>
    </submittedName>
</protein>
<reference evidence="2 3" key="1">
    <citation type="submission" date="2019-05" db="EMBL/GenBank/DDBJ databases">
        <title>Another draft genome of Portunus trituberculatus and its Hox gene families provides insights of decapod evolution.</title>
        <authorList>
            <person name="Jeong J.-H."/>
            <person name="Song I."/>
            <person name="Kim S."/>
            <person name="Choi T."/>
            <person name="Kim D."/>
            <person name="Ryu S."/>
            <person name="Kim W."/>
        </authorList>
    </citation>
    <scope>NUCLEOTIDE SEQUENCE [LARGE SCALE GENOMIC DNA]</scope>
    <source>
        <tissue evidence="2">Muscle</tissue>
    </source>
</reference>
<gene>
    <name evidence="2" type="ORF">E2C01_102872</name>
</gene>
<feature type="compositionally biased region" description="Polar residues" evidence="1">
    <location>
        <begin position="29"/>
        <end position="52"/>
    </location>
</feature>
<accession>A0A5B7KDP4</accession>
<dbReference type="AlphaFoldDB" id="A0A5B7KDP4"/>
<dbReference type="EMBL" id="VSRR010154398">
    <property type="protein sequence ID" value="MPD07031.1"/>
    <property type="molecule type" value="Genomic_DNA"/>
</dbReference>
<feature type="region of interest" description="Disordered" evidence="1">
    <location>
        <begin position="1"/>
        <end position="67"/>
    </location>
</feature>
<evidence type="ECO:0000313" key="3">
    <source>
        <dbReference type="Proteomes" id="UP000324222"/>
    </source>
</evidence>
<keyword evidence="3" id="KW-1185">Reference proteome</keyword>
<organism evidence="2 3">
    <name type="scientific">Portunus trituberculatus</name>
    <name type="common">Swimming crab</name>
    <name type="synonym">Neptunus trituberculatus</name>
    <dbReference type="NCBI Taxonomy" id="210409"/>
    <lineage>
        <taxon>Eukaryota</taxon>
        <taxon>Metazoa</taxon>
        <taxon>Ecdysozoa</taxon>
        <taxon>Arthropoda</taxon>
        <taxon>Crustacea</taxon>
        <taxon>Multicrustacea</taxon>
        <taxon>Malacostraca</taxon>
        <taxon>Eumalacostraca</taxon>
        <taxon>Eucarida</taxon>
        <taxon>Decapoda</taxon>
        <taxon>Pleocyemata</taxon>
        <taxon>Brachyura</taxon>
        <taxon>Eubrachyura</taxon>
        <taxon>Portunoidea</taxon>
        <taxon>Portunidae</taxon>
        <taxon>Portuninae</taxon>
        <taxon>Portunus</taxon>
    </lineage>
</organism>
<evidence type="ECO:0000256" key="1">
    <source>
        <dbReference type="SAM" id="MobiDB-lite"/>
    </source>
</evidence>
<proteinExistence type="predicted"/>
<evidence type="ECO:0000313" key="2">
    <source>
        <dbReference type="EMBL" id="MPD07031.1"/>
    </source>
</evidence>
<comment type="caution">
    <text evidence="2">The sequence shown here is derived from an EMBL/GenBank/DDBJ whole genome shotgun (WGS) entry which is preliminary data.</text>
</comment>
<feature type="compositionally biased region" description="Low complexity" evidence="1">
    <location>
        <begin position="57"/>
        <end position="67"/>
    </location>
</feature>